<dbReference type="InterPro" id="IPR025286">
    <property type="entry name" value="MOFRL_assoc_dom"/>
</dbReference>
<evidence type="ECO:0000259" key="2">
    <source>
        <dbReference type="Pfam" id="PF13660"/>
    </source>
</evidence>
<organism evidence="3 4">
    <name type="scientific">Candidatus Yanofskybacteria bacterium RIFCSPHIGHO2_12_FULL_45_19b</name>
    <dbReference type="NCBI Taxonomy" id="1802689"/>
    <lineage>
        <taxon>Bacteria</taxon>
        <taxon>Candidatus Yanofskyibacteriota</taxon>
    </lineage>
</organism>
<dbReference type="InterPro" id="IPR039760">
    <property type="entry name" value="MOFRL_protein"/>
</dbReference>
<dbReference type="PANTHER" id="PTHR12227:SF0">
    <property type="entry name" value="GLYCERATE KINASE"/>
    <property type="match status" value="1"/>
</dbReference>
<evidence type="ECO:0000313" key="3">
    <source>
        <dbReference type="EMBL" id="OGN19848.1"/>
    </source>
</evidence>
<dbReference type="Pfam" id="PF05161">
    <property type="entry name" value="MOFRL"/>
    <property type="match status" value="1"/>
</dbReference>
<protein>
    <recommendedName>
        <fullName evidence="5">Glycerate kinase</fullName>
    </recommendedName>
</protein>
<evidence type="ECO:0008006" key="5">
    <source>
        <dbReference type="Google" id="ProtNLM"/>
    </source>
</evidence>
<gene>
    <name evidence="3" type="ORF">A3F25_02430</name>
</gene>
<evidence type="ECO:0000259" key="1">
    <source>
        <dbReference type="Pfam" id="PF05161"/>
    </source>
</evidence>
<dbReference type="InterPro" id="IPR038614">
    <property type="entry name" value="GK_N_sf"/>
</dbReference>
<dbReference type="EMBL" id="MGKD01000011">
    <property type="protein sequence ID" value="OGN19848.1"/>
    <property type="molecule type" value="Genomic_DNA"/>
</dbReference>
<name>A0A1F8G4Z0_9BACT</name>
<accession>A0A1F8G4Z0</accession>
<dbReference type="AlphaFoldDB" id="A0A1F8G4Z0"/>
<dbReference type="SUPFAM" id="SSF82544">
    <property type="entry name" value="GckA/TtuD-like"/>
    <property type="match status" value="1"/>
</dbReference>
<feature type="domain" description="MOFRL-associated" evidence="2">
    <location>
        <begin position="19"/>
        <end position="241"/>
    </location>
</feature>
<dbReference type="Gene3D" id="3.40.50.10180">
    <property type="entry name" value="Glycerate kinase, MOFRL-like N-terminal domain"/>
    <property type="match status" value="1"/>
</dbReference>
<feature type="domain" description="MOFRL" evidence="1">
    <location>
        <begin position="313"/>
        <end position="415"/>
    </location>
</feature>
<dbReference type="STRING" id="1802689.A3F25_02430"/>
<comment type="caution">
    <text evidence="3">The sequence shown here is derived from an EMBL/GenBank/DDBJ whole genome shotgun (WGS) entry which is preliminary data.</text>
</comment>
<dbReference type="GO" id="GO:0008887">
    <property type="term" value="F:glycerate kinase activity"/>
    <property type="evidence" value="ECO:0007669"/>
    <property type="project" value="InterPro"/>
</dbReference>
<dbReference type="GO" id="GO:0005737">
    <property type="term" value="C:cytoplasm"/>
    <property type="evidence" value="ECO:0007669"/>
    <property type="project" value="TreeGrafter"/>
</dbReference>
<dbReference type="Pfam" id="PF13660">
    <property type="entry name" value="DUF4147"/>
    <property type="match status" value="1"/>
</dbReference>
<proteinExistence type="predicted"/>
<dbReference type="InterPro" id="IPR037035">
    <property type="entry name" value="GK-like_C_sf"/>
</dbReference>
<dbReference type="Proteomes" id="UP000177478">
    <property type="component" value="Unassembled WGS sequence"/>
</dbReference>
<dbReference type="PANTHER" id="PTHR12227">
    <property type="entry name" value="GLYCERATE KINASE"/>
    <property type="match status" value="1"/>
</dbReference>
<dbReference type="Gene3D" id="3.40.1480.10">
    <property type="entry name" value="MOFRL domain"/>
    <property type="match status" value="1"/>
</dbReference>
<evidence type="ECO:0000313" key="4">
    <source>
        <dbReference type="Proteomes" id="UP000177478"/>
    </source>
</evidence>
<reference evidence="3 4" key="1">
    <citation type="journal article" date="2016" name="Nat. Commun.">
        <title>Thousands of microbial genomes shed light on interconnected biogeochemical processes in an aquifer system.</title>
        <authorList>
            <person name="Anantharaman K."/>
            <person name="Brown C.T."/>
            <person name="Hug L.A."/>
            <person name="Sharon I."/>
            <person name="Castelle C.J."/>
            <person name="Probst A.J."/>
            <person name="Thomas B.C."/>
            <person name="Singh A."/>
            <person name="Wilkins M.J."/>
            <person name="Karaoz U."/>
            <person name="Brodie E.L."/>
            <person name="Williams K.H."/>
            <person name="Hubbard S.S."/>
            <person name="Banfield J.F."/>
        </authorList>
    </citation>
    <scope>NUCLEOTIDE SEQUENCE [LARGE SCALE GENOMIC DNA]</scope>
</reference>
<dbReference type="InterPro" id="IPR007835">
    <property type="entry name" value="MOFRL"/>
</dbReference>
<sequence>MALINNLAQLATSSGRSDALAIVQAGLEAINTPRVVRQKVQLSGDQLKVADKVFNLSQFKRLRVIAFGKAASEATATLEEILGNRILDGVVIDVTTQEHRFVRAFRGTHPRPSDENVAAAREIVGLADGTQADDLFLVVVSGGGSAMLCWPPEECNQGIKLYDEFLQAGGTIQELNTVRRHLSDLKGGGLAKLLYPATVIGLIFCDVPGSHFADVASGPTFLDQSTESDALTILQRHKIEADFLLHETPKEEKYFNKVFNIPLVANEVALQAMAEKAQALGWKPEILSAEIYDFPEEALNKIFALKPKSEKIAIIAGGEVSLVIKDVHGTGGRNQYLGMSALGKLGDKDTFVSLASDGVDNSPPAGVIVDKTTMLKAEELALDTKHYLTHSDTLTFFEKTGGLIYTGPTGANVSDLMLLLRE</sequence>